<dbReference type="Proteomes" id="UP000007494">
    <property type="component" value="Chromosome VIII"/>
</dbReference>
<dbReference type="eggNOG" id="KOG0306">
    <property type="taxonomic scope" value="Eukaryota"/>
</dbReference>
<keyword evidence="2" id="KW-0677">Repeat</keyword>
<reference evidence="6" key="4">
    <citation type="journal article" date="2015" name="PLoS ONE">
        <title>Comprehensive Evaluation of Toxoplasma gondii VEG and Neospora caninum LIV Genomes with Tachyzoite Stage Transcriptome and Proteome Defines Novel Transcript Features.</title>
        <authorList>
            <person name="Ramaprasad A."/>
            <person name="Mourier T."/>
            <person name="Naeem R."/>
            <person name="Malas T.B."/>
            <person name="Moussa E."/>
            <person name="Panigrahi A."/>
            <person name="Vermont S.J."/>
            <person name="Otto T.D."/>
            <person name="Wastling J."/>
            <person name="Pain A."/>
        </authorList>
    </citation>
    <scope>NUCLEOTIDE SEQUENCE</scope>
    <source>
        <strain evidence="6">Liverpool</strain>
    </source>
</reference>
<dbReference type="GO" id="GO:0030515">
    <property type="term" value="F:snoRNA binding"/>
    <property type="evidence" value="ECO:0007669"/>
    <property type="project" value="TreeGrafter"/>
</dbReference>
<feature type="repeat" description="WD" evidence="3">
    <location>
        <begin position="78"/>
        <end position="109"/>
    </location>
</feature>
<feature type="compositionally biased region" description="Basic residues" evidence="4">
    <location>
        <begin position="512"/>
        <end position="531"/>
    </location>
</feature>
<reference evidence="7" key="3">
    <citation type="journal article" date="2012" name="PLoS Pathog.">
        <title>Comparative genomics of the apicomplexan parasites Toxoplasma gondii and Neospora caninum: Coccidia differing in host range and transmission strategy.</title>
        <authorList>
            <person name="Reid A.J."/>
            <person name="Vermont S.J."/>
            <person name="Cotton J.A."/>
            <person name="Harris D."/>
            <person name="Hill-Cawthorne G.A."/>
            <person name="Konen-Waisman S."/>
            <person name="Latham S.M."/>
            <person name="Mourier T."/>
            <person name="Norton R."/>
            <person name="Quail M.A."/>
            <person name="Sanders M."/>
            <person name="Shanmugam D."/>
            <person name="Sohal A."/>
            <person name="Wasmuth J.D."/>
            <person name="Brunk B."/>
            <person name="Grigg M.E."/>
            <person name="Howard J.C."/>
            <person name="Parkinson J."/>
            <person name="Roos D.S."/>
            <person name="Trees A.J."/>
            <person name="Berriman M."/>
            <person name="Pain A."/>
            <person name="Wastling J.M."/>
        </authorList>
    </citation>
    <scope>NUCLEOTIDE SEQUENCE [LARGE SCALE GENOMIC DNA]</scope>
    <source>
        <strain evidence="7">Liverpool</strain>
    </source>
</reference>
<dbReference type="Gene3D" id="2.130.10.10">
    <property type="entry name" value="YVTN repeat-like/Quinoprotein amine dehydrogenase"/>
    <property type="match status" value="4"/>
</dbReference>
<dbReference type="SMART" id="SM00320">
    <property type="entry name" value="WD40"/>
    <property type="match status" value="10"/>
</dbReference>
<dbReference type="PROSITE" id="PS50082">
    <property type="entry name" value="WD_REPEATS_2"/>
    <property type="match status" value="4"/>
</dbReference>
<feature type="compositionally biased region" description="Basic and acidic residues" evidence="4">
    <location>
        <begin position="251"/>
        <end position="261"/>
    </location>
</feature>
<sequence length="1298" mass="141800">MVKAYLRYVHEEAFGLNSSPHANVSFFRPSAAGRSSFAYALTCTGASVTLWNTSRQCRLVSFSPPPSLSSTYHHAVRIALSASHSHLAVGYSDGSIRVWEAPTASDLATLAASPLPASGVSAAPHVFSPPPGLTLQGHRSAITALCWGPGDTQRVPYEKRGDGRTVSLSAAHAIAFEHLLISGSADGDIIVWDRIAGVGLHRLHAHAAPVTQVLALKRAAKADFRGEAGGRAGDGCENDASEETTRKRRRDTSEDVQRTDDAAGPSRHGQRGKRKLRRGGHESANPFASTESSLSMASFQAVEVSGTSRETGSLPGSGLLLVSAGKDGLVKIWDADLELCLQTLVDAATGASGAREAWSLAVNPQQTRLVVGCGDQLLRVYALHGLSAAEPRVSGRPGEAETKQGKVGDAGTDERGADAEAQINRHTHLRCIAGFLGFLRRPSGGQKKTTCLQFVTWTVRGGGKKERRRGDRGEDGEGEDVGGEEEEGVLVVGSGNSRSVEVFKVCGETERRKRMKRRQRRSEEKKKKREQKAREAGSGPHHLDDEEKEEEAAGRVTDEFVFLSRLHTASVIKTFHLRAGCAPQQVASDKLAGTKDRLAAGGRSGTSNTEVQVLLGLADNAFETWKVDVQQLSDRLSQKTPEESETNGAARNGDECFKQLCRVSAGGHRGTVRHLSVSHDSAYLLSIADEGFKVWTTHTRQCVKSVSLDLPLCGFFVAGNDHVVLGTKCGDLYLYDIGACTVRQHLGRAHTGAVNALAEHPKHTGFASISADKSVKLFVFHLTSETPSPSGKKSKKEQAAAAGSVVQFRQVGSLPLPDQGLDLRYSMDGKFLICALLDMTVLVFYSDTCKLFLSLYGHQLPVLSLAVSSDSTRLATGSADKTVKVWGLDFGNIQHSLLAHDDAVTQVLFLFGTHYLLSASSDASLKLWDVDRQSCLVTILPSVSNSPLRCLAASQDGDRVFVADASRLLQCWRRTGEQMFAEEEEERRWEENAEREALREDAILTSTATSAAVVTDRTSKRTMETVRTTERLMEVLDEAREQQEADEAYAAALLAWERRRKELVQKQASRRPSSKGEERYALSVQDREEKAIEGLPPRPVPPPGKVELMGKTAMEHVLRAVATWKAGNTFEVLVALPFDYAYRLLEFLVAHLSLLHVLTTPGKQRETEASSFSSLAFSQEQKKPRRMQEKEEHAEGQDTEEQRPADAILCLCPIESVARVALILVQLHFRLFLASPKQRQILARLQGCLRPLLVRERDRMRFNSAALTFLQRKMDQERFQALPEVKLPGSKRQTAVSY</sequence>
<organism evidence="5 7">
    <name type="scientific">Neospora caninum (strain Liverpool)</name>
    <dbReference type="NCBI Taxonomy" id="572307"/>
    <lineage>
        <taxon>Eukaryota</taxon>
        <taxon>Sar</taxon>
        <taxon>Alveolata</taxon>
        <taxon>Apicomplexa</taxon>
        <taxon>Conoidasida</taxon>
        <taxon>Coccidia</taxon>
        <taxon>Eucoccidiorida</taxon>
        <taxon>Eimeriorina</taxon>
        <taxon>Sarcocystidae</taxon>
        <taxon>Neospora</taxon>
    </lineage>
</organism>
<feature type="repeat" description="WD" evidence="3">
    <location>
        <begin position="320"/>
        <end position="334"/>
    </location>
</feature>
<dbReference type="InParanoid" id="F0VI88"/>
<dbReference type="PROSITE" id="PS00678">
    <property type="entry name" value="WD_REPEATS_1"/>
    <property type="match status" value="1"/>
</dbReference>
<dbReference type="RefSeq" id="XP_003883481.1">
    <property type="nucleotide sequence ID" value="XM_003883432.1"/>
</dbReference>
<dbReference type="OMA" id="KVWGLDY"/>
<feature type="region of interest" description="Disordered" evidence="4">
    <location>
        <begin position="462"/>
        <end position="493"/>
    </location>
</feature>
<feature type="region of interest" description="Disordered" evidence="4">
    <location>
        <begin position="1169"/>
        <end position="1200"/>
    </location>
</feature>
<dbReference type="GO" id="GO:0034388">
    <property type="term" value="C:Pwp2p-containing subcomplex of 90S preribosome"/>
    <property type="evidence" value="ECO:0007669"/>
    <property type="project" value="TreeGrafter"/>
</dbReference>
<feature type="compositionally biased region" description="Polar residues" evidence="4">
    <location>
        <begin position="1169"/>
        <end position="1179"/>
    </location>
</feature>
<feature type="compositionally biased region" description="Basic and acidic residues" evidence="4">
    <location>
        <begin position="541"/>
        <end position="552"/>
    </location>
</feature>
<dbReference type="VEuPathDB" id="ToxoDB:NCLIV_032360"/>
<dbReference type="SUPFAM" id="SSF50978">
    <property type="entry name" value="WD40 repeat-like"/>
    <property type="match status" value="2"/>
</dbReference>
<feature type="region of interest" description="Disordered" evidence="4">
    <location>
        <begin position="1065"/>
        <end position="1103"/>
    </location>
</feature>
<feature type="compositionally biased region" description="Basic and acidic residues" evidence="4">
    <location>
        <begin position="398"/>
        <end position="413"/>
    </location>
</feature>
<protein>
    <submittedName>
        <fullName evidence="5">Putative WD-40 repeat protein</fullName>
    </submittedName>
    <submittedName>
        <fullName evidence="6">WD-40 repeat protein, putative</fullName>
    </submittedName>
</protein>
<dbReference type="InterPro" id="IPR015943">
    <property type="entry name" value="WD40/YVTN_repeat-like_dom_sf"/>
</dbReference>
<reference evidence="5" key="1">
    <citation type="submission" date="2011-02" db="EMBL/GenBank/DDBJ databases">
        <authorList>
            <person name="Aslett M."/>
        </authorList>
    </citation>
    <scope>NUCLEOTIDE SEQUENCE</scope>
    <source>
        <strain evidence="5">Liverpool</strain>
    </source>
</reference>
<dbReference type="GO" id="GO:0032040">
    <property type="term" value="C:small-subunit processome"/>
    <property type="evidence" value="ECO:0007669"/>
    <property type="project" value="TreeGrafter"/>
</dbReference>
<dbReference type="GeneID" id="13442623"/>
<accession>F0VI88</accession>
<evidence type="ECO:0000256" key="4">
    <source>
        <dbReference type="SAM" id="MobiDB-lite"/>
    </source>
</evidence>
<dbReference type="PANTHER" id="PTHR19853">
    <property type="entry name" value="WD REPEAT CONTAINING PROTEIN 3 WDR3"/>
    <property type="match status" value="1"/>
</dbReference>
<dbReference type="InterPro" id="IPR051570">
    <property type="entry name" value="TBC1_cilium_biogenesis"/>
</dbReference>
<feature type="compositionally biased region" description="Basic and acidic residues" evidence="4">
    <location>
        <begin position="1180"/>
        <end position="1200"/>
    </location>
</feature>
<evidence type="ECO:0000313" key="6">
    <source>
        <dbReference type="EMBL" id="CEL67436.1"/>
    </source>
</evidence>
<feature type="repeat" description="WD" evidence="3">
    <location>
        <begin position="855"/>
        <end position="896"/>
    </location>
</feature>
<feature type="region of interest" description="Disordered" evidence="4">
    <location>
        <begin position="390"/>
        <end position="413"/>
    </location>
</feature>
<keyword evidence="7" id="KW-1185">Reference proteome</keyword>
<feature type="compositionally biased region" description="Basic residues" evidence="4">
    <location>
        <begin position="268"/>
        <end position="278"/>
    </location>
</feature>
<dbReference type="PANTHER" id="PTHR19853:SF0">
    <property type="entry name" value="WD REPEAT-CONTAINING PROTEIN 3"/>
    <property type="match status" value="1"/>
</dbReference>
<dbReference type="OrthoDB" id="338608at2759"/>
<evidence type="ECO:0000256" key="1">
    <source>
        <dbReference type="ARBA" id="ARBA00022574"/>
    </source>
</evidence>
<evidence type="ECO:0000313" key="7">
    <source>
        <dbReference type="Proteomes" id="UP000007494"/>
    </source>
</evidence>
<proteinExistence type="predicted"/>
<dbReference type="PROSITE" id="PS50294">
    <property type="entry name" value="WD_REPEATS_REGION"/>
    <property type="match status" value="2"/>
</dbReference>
<evidence type="ECO:0000256" key="2">
    <source>
        <dbReference type="ARBA" id="ARBA00022737"/>
    </source>
</evidence>
<dbReference type="EMBL" id="FR823390">
    <property type="protein sequence ID" value="CBZ53449.1"/>
    <property type="molecule type" value="Genomic_DNA"/>
</dbReference>
<dbReference type="GO" id="GO:0030490">
    <property type="term" value="P:maturation of SSU-rRNA"/>
    <property type="evidence" value="ECO:0007669"/>
    <property type="project" value="TreeGrafter"/>
</dbReference>
<dbReference type="InterPro" id="IPR036322">
    <property type="entry name" value="WD40_repeat_dom_sf"/>
</dbReference>
<evidence type="ECO:0000256" key="3">
    <source>
        <dbReference type="PROSITE-ProRule" id="PRU00221"/>
    </source>
</evidence>
<dbReference type="FunCoup" id="F0VI88">
    <property type="interactions" value="259"/>
</dbReference>
<dbReference type="InterPro" id="IPR001680">
    <property type="entry name" value="WD40_rpt"/>
</dbReference>
<feature type="compositionally biased region" description="Acidic residues" evidence="4">
    <location>
        <begin position="476"/>
        <end position="488"/>
    </location>
</feature>
<dbReference type="EMBL" id="LN714483">
    <property type="protein sequence ID" value="CEL67436.1"/>
    <property type="molecule type" value="Genomic_DNA"/>
</dbReference>
<name>F0VI88_NEOCL</name>
<gene>
    <name evidence="6" type="ORF">BN1204_032360</name>
    <name evidence="5" type="ORF">NCLIV_032360</name>
</gene>
<feature type="compositionally biased region" description="Basic and acidic residues" evidence="4">
    <location>
        <begin position="1074"/>
        <end position="1092"/>
    </location>
</feature>
<keyword evidence="1 3" id="KW-0853">WD repeat</keyword>
<evidence type="ECO:0000313" key="5">
    <source>
        <dbReference type="EMBL" id="CBZ53449.1"/>
    </source>
</evidence>
<feature type="region of interest" description="Disordered" evidence="4">
    <location>
        <begin position="511"/>
        <end position="552"/>
    </location>
</feature>
<reference evidence="5" key="2">
    <citation type="submission" date="2011-03" db="EMBL/GenBank/DDBJ databases">
        <title>Comparative genomics and transcriptomics of Neospora caninum and Toxoplasma gondii.</title>
        <authorList>
            <person name="Reid A.J."/>
            <person name="Sohal A."/>
            <person name="Harris D."/>
            <person name="Quail M."/>
            <person name="Sanders M."/>
            <person name="Berriman M."/>
            <person name="Wastling J.M."/>
            <person name="Pain A."/>
        </authorList>
    </citation>
    <scope>NUCLEOTIDE SEQUENCE</scope>
    <source>
        <strain evidence="5">Liverpool</strain>
    </source>
</reference>
<dbReference type="Pfam" id="PF25172">
    <property type="entry name" value="Beta-prop_WDR3_2nd"/>
    <property type="match status" value="1"/>
</dbReference>
<dbReference type="Pfam" id="PF00400">
    <property type="entry name" value="WD40"/>
    <property type="match status" value="3"/>
</dbReference>
<dbReference type="InterPro" id="IPR019775">
    <property type="entry name" value="WD40_repeat_CS"/>
</dbReference>
<feature type="repeat" description="WD" evidence="3">
    <location>
        <begin position="897"/>
        <end position="938"/>
    </location>
</feature>
<feature type="region of interest" description="Disordered" evidence="4">
    <location>
        <begin position="226"/>
        <end position="291"/>
    </location>
</feature>